<keyword evidence="1" id="KW-0472">Membrane</keyword>
<keyword evidence="3" id="KW-1185">Reference proteome</keyword>
<dbReference type="InterPro" id="IPR011223">
    <property type="entry name" value="UCP028770"/>
</dbReference>
<evidence type="ECO:0000313" key="2">
    <source>
        <dbReference type="EMBL" id="KAA1188879.1"/>
    </source>
</evidence>
<protein>
    <submittedName>
        <fullName evidence="2">DUF3302 domain-containing protein</fullName>
    </submittedName>
</protein>
<keyword evidence="1" id="KW-0812">Transmembrane</keyword>
<feature type="transmembrane region" description="Helical" evidence="1">
    <location>
        <begin position="5"/>
        <end position="26"/>
    </location>
</feature>
<proteinExistence type="predicted"/>
<accession>A0A5B0WSQ9</accession>
<reference evidence="2 3" key="1">
    <citation type="submission" date="2019-09" db="EMBL/GenBank/DDBJ databases">
        <authorList>
            <person name="Chen X.-Y."/>
        </authorList>
    </citation>
    <scope>NUCLEOTIDE SEQUENCE [LARGE SCALE GENOMIC DNA]</scope>
    <source>
        <strain evidence="2 3">NY5</strain>
    </source>
</reference>
<feature type="transmembrane region" description="Helical" evidence="1">
    <location>
        <begin position="46"/>
        <end position="66"/>
    </location>
</feature>
<sequence length="95" mass="10165">MGLQIFALVVLGVLVAAAIWLIVIIGNIPGNMARAANHPQADAISTLAWIGLLTLGLGWFIALVWARMKPVLPTAELEQRIAALEAQLANREVQS</sequence>
<evidence type="ECO:0000313" key="3">
    <source>
        <dbReference type="Proteomes" id="UP000323708"/>
    </source>
</evidence>
<name>A0A5B0WSQ9_9GAMM</name>
<keyword evidence="1" id="KW-1133">Transmembrane helix</keyword>
<dbReference type="EMBL" id="VTUX01000009">
    <property type="protein sequence ID" value="KAA1188879.1"/>
    <property type="molecule type" value="Genomic_DNA"/>
</dbReference>
<dbReference type="AlphaFoldDB" id="A0A5B0WSQ9"/>
<dbReference type="Proteomes" id="UP000323708">
    <property type="component" value="Unassembled WGS sequence"/>
</dbReference>
<dbReference type="CDD" id="cd14653">
    <property type="entry name" value="ZIP_Gal4p-like"/>
    <property type="match status" value="1"/>
</dbReference>
<dbReference type="Pfam" id="PF11742">
    <property type="entry name" value="DUF3302"/>
    <property type="match status" value="1"/>
</dbReference>
<comment type="caution">
    <text evidence="2">The sequence shown here is derived from an EMBL/GenBank/DDBJ whole genome shotgun (WGS) entry which is preliminary data.</text>
</comment>
<dbReference type="RefSeq" id="WP_149612642.1">
    <property type="nucleotide sequence ID" value="NZ_VTUX01000009.1"/>
</dbReference>
<organism evidence="2 3">
    <name type="scientific">Pseudohalioglobus sediminis</name>
    <dbReference type="NCBI Taxonomy" id="2606449"/>
    <lineage>
        <taxon>Bacteria</taxon>
        <taxon>Pseudomonadati</taxon>
        <taxon>Pseudomonadota</taxon>
        <taxon>Gammaproteobacteria</taxon>
        <taxon>Cellvibrionales</taxon>
        <taxon>Halieaceae</taxon>
        <taxon>Pseudohalioglobus</taxon>
    </lineage>
</organism>
<gene>
    <name evidence="2" type="ORF">F0M18_16890</name>
</gene>
<evidence type="ECO:0000256" key="1">
    <source>
        <dbReference type="SAM" id="Phobius"/>
    </source>
</evidence>